<feature type="compositionally biased region" description="Basic and acidic residues" evidence="1">
    <location>
        <begin position="456"/>
        <end position="466"/>
    </location>
</feature>
<name>A0AAU9UHR8_EUPED</name>
<sequence>MLYKRFFEVICDNEKSSHVIKSIFLASKALQTFLSKYNEIERILKFDDDLKNNSTSSENDDNSNISFNEQNENQKNNFFEQIQNVSSTLRPGTEVIYESDSTEDENIDSMKINNEATNKANRLHIISNQAHTHKDSDNIDSEDIQEISIEIMNDKKVHKSKKPKVFQNILGEKTRFSIQRFRSNTSNGDNRSSKNFRRPLKIEQNARRIKKIIYSEKFSPKNIWQEIISRPIKLNKDDSDLIDVNFRSRNNDGTTFVIIKKKEKAIKAVNKDVCKRFKCKSEFKSSFIENGKKGCQQEFLYIEGQNDKNNNTSVDKSEDKIQPLLFRYQKRNDSFVDATRDRFFDKRYLRKNAHYFKSISLRNDTPESIIQLKPLSLRDKYERECQEENRNKCKNACKYATNKTCSAHSCENKASQAFKKSCKEECNKVFTIDKDSSSESSDSDSDDSDSDDSDTDSDRSKKNDSD</sequence>
<dbReference type="AlphaFoldDB" id="A0AAU9UHR8"/>
<dbReference type="EMBL" id="CAKOGL010000020">
    <property type="protein sequence ID" value="CAH2098708.1"/>
    <property type="molecule type" value="Genomic_DNA"/>
</dbReference>
<reference evidence="2" key="1">
    <citation type="submission" date="2022-03" db="EMBL/GenBank/DDBJ databases">
        <authorList>
            <person name="Tunstrom K."/>
        </authorList>
    </citation>
    <scope>NUCLEOTIDE SEQUENCE</scope>
</reference>
<evidence type="ECO:0000313" key="3">
    <source>
        <dbReference type="Proteomes" id="UP001153954"/>
    </source>
</evidence>
<accession>A0AAU9UHR8</accession>
<gene>
    <name evidence="2" type="ORF">EEDITHA_LOCUS13798</name>
</gene>
<feature type="compositionally biased region" description="Acidic residues" evidence="1">
    <location>
        <begin position="441"/>
        <end position="455"/>
    </location>
</feature>
<keyword evidence="3" id="KW-1185">Reference proteome</keyword>
<organism evidence="2 3">
    <name type="scientific">Euphydryas editha</name>
    <name type="common">Edith's checkerspot</name>
    <dbReference type="NCBI Taxonomy" id="104508"/>
    <lineage>
        <taxon>Eukaryota</taxon>
        <taxon>Metazoa</taxon>
        <taxon>Ecdysozoa</taxon>
        <taxon>Arthropoda</taxon>
        <taxon>Hexapoda</taxon>
        <taxon>Insecta</taxon>
        <taxon>Pterygota</taxon>
        <taxon>Neoptera</taxon>
        <taxon>Endopterygota</taxon>
        <taxon>Lepidoptera</taxon>
        <taxon>Glossata</taxon>
        <taxon>Ditrysia</taxon>
        <taxon>Papilionoidea</taxon>
        <taxon>Nymphalidae</taxon>
        <taxon>Nymphalinae</taxon>
        <taxon>Euphydryas</taxon>
    </lineage>
</organism>
<dbReference type="Proteomes" id="UP001153954">
    <property type="component" value="Unassembled WGS sequence"/>
</dbReference>
<feature type="region of interest" description="Disordered" evidence="1">
    <location>
        <begin position="433"/>
        <end position="466"/>
    </location>
</feature>
<feature type="region of interest" description="Disordered" evidence="1">
    <location>
        <begin position="50"/>
        <end position="69"/>
    </location>
</feature>
<evidence type="ECO:0000256" key="1">
    <source>
        <dbReference type="SAM" id="MobiDB-lite"/>
    </source>
</evidence>
<evidence type="ECO:0000313" key="2">
    <source>
        <dbReference type="EMBL" id="CAH2098708.1"/>
    </source>
</evidence>
<proteinExistence type="predicted"/>
<protein>
    <submittedName>
        <fullName evidence="2">Uncharacterized protein</fullName>
    </submittedName>
</protein>
<comment type="caution">
    <text evidence="2">The sequence shown here is derived from an EMBL/GenBank/DDBJ whole genome shotgun (WGS) entry which is preliminary data.</text>
</comment>
<feature type="compositionally biased region" description="Low complexity" evidence="1">
    <location>
        <begin position="52"/>
        <end position="69"/>
    </location>
</feature>